<protein>
    <submittedName>
        <fullName evidence="1">Uncharacterized protein</fullName>
    </submittedName>
</protein>
<organism evidence="1 2">
    <name type="scientific">Trifolium medium</name>
    <dbReference type="NCBI Taxonomy" id="97028"/>
    <lineage>
        <taxon>Eukaryota</taxon>
        <taxon>Viridiplantae</taxon>
        <taxon>Streptophyta</taxon>
        <taxon>Embryophyta</taxon>
        <taxon>Tracheophyta</taxon>
        <taxon>Spermatophyta</taxon>
        <taxon>Magnoliopsida</taxon>
        <taxon>eudicotyledons</taxon>
        <taxon>Gunneridae</taxon>
        <taxon>Pentapetalae</taxon>
        <taxon>rosids</taxon>
        <taxon>fabids</taxon>
        <taxon>Fabales</taxon>
        <taxon>Fabaceae</taxon>
        <taxon>Papilionoideae</taxon>
        <taxon>50 kb inversion clade</taxon>
        <taxon>NPAAA clade</taxon>
        <taxon>Hologalegina</taxon>
        <taxon>IRL clade</taxon>
        <taxon>Trifolieae</taxon>
        <taxon>Trifolium</taxon>
    </lineage>
</organism>
<proteinExistence type="predicted"/>
<evidence type="ECO:0000313" key="1">
    <source>
        <dbReference type="EMBL" id="MCI68871.1"/>
    </source>
</evidence>
<accession>A0A392U5V3</accession>
<sequence length="59" mass="6407">CPGGGVPDTEPHLIVRLARFGKRTEQADQSIAGANNFTTVLVDQTIVRIIGKVDRTVFQ</sequence>
<feature type="non-terminal residue" evidence="1">
    <location>
        <position position="1"/>
    </location>
</feature>
<name>A0A392U5V3_9FABA</name>
<evidence type="ECO:0000313" key="2">
    <source>
        <dbReference type="Proteomes" id="UP000265520"/>
    </source>
</evidence>
<dbReference type="Proteomes" id="UP000265520">
    <property type="component" value="Unassembled WGS sequence"/>
</dbReference>
<comment type="caution">
    <text evidence="1">The sequence shown here is derived from an EMBL/GenBank/DDBJ whole genome shotgun (WGS) entry which is preliminary data.</text>
</comment>
<dbReference type="EMBL" id="LXQA010744553">
    <property type="protein sequence ID" value="MCI68871.1"/>
    <property type="molecule type" value="Genomic_DNA"/>
</dbReference>
<reference evidence="1 2" key="1">
    <citation type="journal article" date="2018" name="Front. Plant Sci.">
        <title>Red Clover (Trifolium pratense) and Zigzag Clover (T. medium) - A Picture of Genomic Similarities and Differences.</title>
        <authorList>
            <person name="Dluhosova J."/>
            <person name="Istvanek J."/>
            <person name="Nedelnik J."/>
            <person name="Repkova J."/>
        </authorList>
    </citation>
    <scope>NUCLEOTIDE SEQUENCE [LARGE SCALE GENOMIC DNA]</scope>
    <source>
        <strain evidence="2">cv. 10/8</strain>
        <tissue evidence="1">Leaf</tissue>
    </source>
</reference>
<dbReference type="AlphaFoldDB" id="A0A392U5V3"/>
<keyword evidence="2" id="KW-1185">Reference proteome</keyword>